<protein>
    <submittedName>
        <fullName evidence="1">Uncharacterized protein</fullName>
    </submittedName>
</protein>
<dbReference type="AlphaFoldDB" id="A0AA40B9Q8"/>
<gene>
    <name evidence="1" type="ORF">B0H67DRAFT_548236</name>
</gene>
<sequence length="149" mass="16209">MLIKTTFEIPRDPSDIYVGCRGNPIQKPGAMRAMPAGVNRIASRVKEINTLPESPLYILISESGVVHVYACIENGHFDSLRGPPPESGEDGLFDYVYVDKPQIDTVNRRVGLMMEMSTPLARAEGETPTQFTLLISVAARPSCVASNGS</sequence>
<dbReference type="Proteomes" id="UP001172102">
    <property type="component" value="Unassembled WGS sequence"/>
</dbReference>
<reference evidence="1" key="1">
    <citation type="submission" date="2023-06" db="EMBL/GenBank/DDBJ databases">
        <title>Genome-scale phylogeny and comparative genomics of the fungal order Sordariales.</title>
        <authorList>
            <consortium name="Lawrence Berkeley National Laboratory"/>
            <person name="Hensen N."/>
            <person name="Bonometti L."/>
            <person name="Westerberg I."/>
            <person name="Brannstrom I.O."/>
            <person name="Guillou S."/>
            <person name="Cros-Aarteil S."/>
            <person name="Calhoun S."/>
            <person name="Haridas S."/>
            <person name="Kuo A."/>
            <person name="Mondo S."/>
            <person name="Pangilinan J."/>
            <person name="Riley R."/>
            <person name="Labutti K."/>
            <person name="Andreopoulos B."/>
            <person name="Lipzen A."/>
            <person name="Chen C."/>
            <person name="Yanf M."/>
            <person name="Daum C."/>
            <person name="Ng V."/>
            <person name="Clum A."/>
            <person name="Steindorff A."/>
            <person name="Ohm R."/>
            <person name="Martin F."/>
            <person name="Silar P."/>
            <person name="Natvig D."/>
            <person name="Lalanne C."/>
            <person name="Gautier V."/>
            <person name="Ament-Velasquez S.L."/>
            <person name="Kruys A."/>
            <person name="Hutchinson M.I."/>
            <person name="Powell A.J."/>
            <person name="Barry K."/>
            <person name="Miller A.N."/>
            <person name="Grigoriev I.V."/>
            <person name="Debuchy R."/>
            <person name="Gladieux P."/>
            <person name="Thoren M.H."/>
            <person name="Johannesson H."/>
        </authorList>
    </citation>
    <scope>NUCLEOTIDE SEQUENCE</scope>
    <source>
        <strain evidence="1">SMH4607-1</strain>
    </source>
</reference>
<dbReference type="EMBL" id="JAUKUA010000001">
    <property type="protein sequence ID" value="KAK0730245.1"/>
    <property type="molecule type" value="Genomic_DNA"/>
</dbReference>
<name>A0AA40B9Q8_9PEZI</name>
<evidence type="ECO:0000313" key="1">
    <source>
        <dbReference type="EMBL" id="KAK0730245.1"/>
    </source>
</evidence>
<keyword evidence="2" id="KW-1185">Reference proteome</keyword>
<comment type="caution">
    <text evidence="1">The sequence shown here is derived from an EMBL/GenBank/DDBJ whole genome shotgun (WGS) entry which is preliminary data.</text>
</comment>
<organism evidence="1 2">
    <name type="scientific">Lasiosphaeris hirsuta</name>
    <dbReference type="NCBI Taxonomy" id="260670"/>
    <lineage>
        <taxon>Eukaryota</taxon>
        <taxon>Fungi</taxon>
        <taxon>Dikarya</taxon>
        <taxon>Ascomycota</taxon>
        <taxon>Pezizomycotina</taxon>
        <taxon>Sordariomycetes</taxon>
        <taxon>Sordariomycetidae</taxon>
        <taxon>Sordariales</taxon>
        <taxon>Lasiosphaeriaceae</taxon>
        <taxon>Lasiosphaeris</taxon>
    </lineage>
</organism>
<proteinExistence type="predicted"/>
<accession>A0AA40B9Q8</accession>
<evidence type="ECO:0000313" key="2">
    <source>
        <dbReference type="Proteomes" id="UP001172102"/>
    </source>
</evidence>